<keyword evidence="1" id="KW-1133">Transmembrane helix</keyword>
<dbReference type="AlphaFoldDB" id="A0ABD1MEZ9"/>
<dbReference type="EMBL" id="JBGMDY010000005">
    <property type="protein sequence ID" value="KAL2334378.1"/>
    <property type="molecule type" value="Genomic_DNA"/>
</dbReference>
<evidence type="ECO:0000256" key="1">
    <source>
        <dbReference type="SAM" id="Phobius"/>
    </source>
</evidence>
<evidence type="ECO:0000313" key="2">
    <source>
        <dbReference type="EMBL" id="KAL2334378.1"/>
    </source>
</evidence>
<proteinExistence type="predicted"/>
<protein>
    <submittedName>
        <fullName evidence="2">Uncharacterized protein</fullName>
    </submittedName>
</protein>
<feature type="transmembrane region" description="Helical" evidence="1">
    <location>
        <begin position="74"/>
        <end position="92"/>
    </location>
</feature>
<name>A0ABD1MEZ9_9FABA</name>
<comment type="caution">
    <text evidence="2">The sequence shown here is derived from an EMBL/GenBank/DDBJ whole genome shotgun (WGS) entry which is preliminary data.</text>
</comment>
<evidence type="ECO:0000313" key="3">
    <source>
        <dbReference type="Proteomes" id="UP001603857"/>
    </source>
</evidence>
<reference evidence="2 3" key="1">
    <citation type="submission" date="2024-08" db="EMBL/GenBank/DDBJ databases">
        <title>Insights into the chromosomal genome structure of Flemingia macrophylla.</title>
        <authorList>
            <person name="Ding Y."/>
            <person name="Zhao Y."/>
            <person name="Bi W."/>
            <person name="Wu M."/>
            <person name="Zhao G."/>
            <person name="Gong Y."/>
            <person name="Li W."/>
            <person name="Zhang P."/>
        </authorList>
    </citation>
    <scope>NUCLEOTIDE SEQUENCE [LARGE SCALE GENOMIC DNA]</scope>
    <source>
        <strain evidence="2">DYQJB</strain>
        <tissue evidence="2">Leaf</tissue>
    </source>
</reference>
<keyword evidence="3" id="KW-1185">Reference proteome</keyword>
<sequence>MESPRKGLELIESCEVPKSSFNVQFFSTIQQRFKVQKSKEISPKTLSKGLHKLVLNPCLFLSFSLLYVHEFFPLTLAFVQISFCLLALGFYLV</sequence>
<organism evidence="2 3">
    <name type="scientific">Flemingia macrophylla</name>
    <dbReference type="NCBI Taxonomy" id="520843"/>
    <lineage>
        <taxon>Eukaryota</taxon>
        <taxon>Viridiplantae</taxon>
        <taxon>Streptophyta</taxon>
        <taxon>Embryophyta</taxon>
        <taxon>Tracheophyta</taxon>
        <taxon>Spermatophyta</taxon>
        <taxon>Magnoliopsida</taxon>
        <taxon>eudicotyledons</taxon>
        <taxon>Gunneridae</taxon>
        <taxon>Pentapetalae</taxon>
        <taxon>rosids</taxon>
        <taxon>fabids</taxon>
        <taxon>Fabales</taxon>
        <taxon>Fabaceae</taxon>
        <taxon>Papilionoideae</taxon>
        <taxon>50 kb inversion clade</taxon>
        <taxon>NPAAA clade</taxon>
        <taxon>indigoferoid/millettioid clade</taxon>
        <taxon>Phaseoleae</taxon>
        <taxon>Flemingia</taxon>
    </lineage>
</organism>
<gene>
    <name evidence="2" type="ORF">Fmac_015591</name>
</gene>
<keyword evidence="1" id="KW-0472">Membrane</keyword>
<accession>A0ABD1MEZ9</accession>
<dbReference type="Proteomes" id="UP001603857">
    <property type="component" value="Unassembled WGS sequence"/>
</dbReference>
<keyword evidence="1" id="KW-0812">Transmembrane</keyword>